<proteinExistence type="predicted"/>
<reference evidence="1 2" key="1">
    <citation type="submission" date="2021-06" db="EMBL/GenBank/DDBJ databases">
        <title>Caerostris extrusa draft genome.</title>
        <authorList>
            <person name="Kono N."/>
            <person name="Arakawa K."/>
        </authorList>
    </citation>
    <scope>NUCLEOTIDE SEQUENCE [LARGE SCALE GENOMIC DNA]</scope>
</reference>
<keyword evidence="2" id="KW-1185">Reference proteome</keyword>
<dbReference type="EMBL" id="BPLR01011524">
    <property type="protein sequence ID" value="GIY47111.1"/>
    <property type="molecule type" value="Genomic_DNA"/>
</dbReference>
<protein>
    <submittedName>
        <fullName evidence="1">Uncharacterized protein</fullName>
    </submittedName>
</protein>
<dbReference type="AlphaFoldDB" id="A0AAV4TNW7"/>
<gene>
    <name evidence="1" type="ORF">CEXT_19621</name>
</gene>
<comment type="caution">
    <text evidence="1">The sequence shown here is derived from an EMBL/GenBank/DDBJ whole genome shotgun (WGS) entry which is preliminary data.</text>
</comment>
<evidence type="ECO:0000313" key="1">
    <source>
        <dbReference type="EMBL" id="GIY47111.1"/>
    </source>
</evidence>
<accession>A0AAV4TNW7</accession>
<dbReference type="Proteomes" id="UP001054945">
    <property type="component" value="Unassembled WGS sequence"/>
</dbReference>
<sequence>MEFHWSNCFVIGMLQEQQQLDSNLGSTARELYSLPFIVVSRWVIHLRMTNGEHFLRGKLAVFGVIACYCRAAKTETIGFTPELSYTLTG</sequence>
<name>A0AAV4TNW7_CAEEX</name>
<evidence type="ECO:0000313" key="2">
    <source>
        <dbReference type="Proteomes" id="UP001054945"/>
    </source>
</evidence>
<organism evidence="1 2">
    <name type="scientific">Caerostris extrusa</name>
    <name type="common">Bark spider</name>
    <name type="synonym">Caerostris bankana</name>
    <dbReference type="NCBI Taxonomy" id="172846"/>
    <lineage>
        <taxon>Eukaryota</taxon>
        <taxon>Metazoa</taxon>
        <taxon>Ecdysozoa</taxon>
        <taxon>Arthropoda</taxon>
        <taxon>Chelicerata</taxon>
        <taxon>Arachnida</taxon>
        <taxon>Araneae</taxon>
        <taxon>Araneomorphae</taxon>
        <taxon>Entelegynae</taxon>
        <taxon>Araneoidea</taxon>
        <taxon>Araneidae</taxon>
        <taxon>Caerostris</taxon>
    </lineage>
</organism>